<evidence type="ECO:0000313" key="4">
    <source>
        <dbReference type="EMBL" id="RPB09353.1"/>
    </source>
</evidence>
<evidence type="ECO:0000313" key="5">
    <source>
        <dbReference type="Proteomes" id="UP000277580"/>
    </source>
</evidence>
<dbReference type="Gene3D" id="3.40.50.1820">
    <property type="entry name" value="alpha/beta hydrolase"/>
    <property type="match status" value="1"/>
</dbReference>
<feature type="region of interest" description="Disordered" evidence="2">
    <location>
        <begin position="483"/>
        <end position="520"/>
    </location>
</feature>
<dbReference type="InterPro" id="IPR029058">
    <property type="entry name" value="AB_hydrolase_fold"/>
</dbReference>
<dbReference type="EMBL" id="ML119152">
    <property type="protein sequence ID" value="RPB09353.1"/>
    <property type="molecule type" value="Genomic_DNA"/>
</dbReference>
<dbReference type="InterPro" id="IPR013094">
    <property type="entry name" value="AB_hydrolase_3"/>
</dbReference>
<evidence type="ECO:0000259" key="3">
    <source>
        <dbReference type="Pfam" id="PF07859"/>
    </source>
</evidence>
<evidence type="ECO:0000256" key="2">
    <source>
        <dbReference type="SAM" id="MobiDB-lite"/>
    </source>
</evidence>
<dbReference type="InParanoid" id="A0A3N4KFP2"/>
<dbReference type="Proteomes" id="UP000277580">
    <property type="component" value="Unassembled WGS sequence"/>
</dbReference>
<accession>A0A3N4KFP2</accession>
<feature type="compositionally biased region" description="Basic and acidic residues" evidence="2">
    <location>
        <begin position="596"/>
        <end position="605"/>
    </location>
</feature>
<evidence type="ECO:0000256" key="1">
    <source>
        <dbReference type="ARBA" id="ARBA00022801"/>
    </source>
</evidence>
<feature type="compositionally biased region" description="Basic and acidic residues" evidence="2">
    <location>
        <begin position="645"/>
        <end position="654"/>
    </location>
</feature>
<feature type="domain" description="Alpha/beta hydrolase fold-3" evidence="3">
    <location>
        <begin position="343"/>
        <end position="393"/>
    </location>
</feature>
<feature type="region of interest" description="Disordered" evidence="2">
    <location>
        <begin position="645"/>
        <end position="677"/>
    </location>
</feature>
<feature type="region of interest" description="Disordered" evidence="2">
    <location>
        <begin position="596"/>
        <end position="623"/>
    </location>
</feature>
<dbReference type="SUPFAM" id="SSF53474">
    <property type="entry name" value="alpha/beta-Hydrolases"/>
    <property type="match status" value="1"/>
</dbReference>
<dbReference type="STRING" id="1392247.A0A3N4KFP2"/>
<dbReference type="PANTHER" id="PTHR48081">
    <property type="entry name" value="AB HYDROLASE SUPERFAMILY PROTEIN C4A8.06C"/>
    <property type="match status" value="1"/>
</dbReference>
<name>A0A3N4KFP2_9PEZI</name>
<reference evidence="4 5" key="1">
    <citation type="journal article" date="2018" name="Nat. Ecol. Evol.">
        <title>Pezizomycetes genomes reveal the molecular basis of ectomycorrhizal truffle lifestyle.</title>
        <authorList>
            <person name="Murat C."/>
            <person name="Payen T."/>
            <person name="Noel B."/>
            <person name="Kuo A."/>
            <person name="Morin E."/>
            <person name="Chen J."/>
            <person name="Kohler A."/>
            <person name="Krizsan K."/>
            <person name="Balestrini R."/>
            <person name="Da Silva C."/>
            <person name="Montanini B."/>
            <person name="Hainaut M."/>
            <person name="Levati E."/>
            <person name="Barry K.W."/>
            <person name="Belfiori B."/>
            <person name="Cichocki N."/>
            <person name="Clum A."/>
            <person name="Dockter R.B."/>
            <person name="Fauchery L."/>
            <person name="Guy J."/>
            <person name="Iotti M."/>
            <person name="Le Tacon F."/>
            <person name="Lindquist E.A."/>
            <person name="Lipzen A."/>
            <person name="Malagnac F."/>
            <person name="Mello A."/>
            <person name="Molinier V."/>
            <person name="Miyauchi S."/>
            <person name="Poulain J."/>
            <person name="Riccioni C."/>
            <person name="Rubini A."/>
            <person name="Sitrit Y."/>
            <person name="Splivallo R."/>
            <person name="Traeger S."/>
            <person name="Wang M."/>
            <person name="Zifcakova L."/>
            <person name="Wipf D."/>
            <person name="Zambonelli A."/>
            <person name="Paolocci F."/>
            <person name="Nowrousian M."/>
            <person name="Ottonello S."/>
            <person name="Baldrian P."/>
            <person name="Spatafora J.W."/>
            <person name="Henrissat B."/>
            <person name="Nagy L.G."/>
            <person name="Aury J.M."/>
            <person name="Wincker P."/>
            <person name="Grigoriev I.V."/>
            <person name="Bonfante P."/>
            <person name="Martin F.M."/>
        </authorList>
    </citation>
    <scope>NUCLEOTIDE SEQUENCE [LARGE SCALE GENOMIC DNA]</scope>
    <source>
        <strain evidence="4 5">CCBAS932</strain>
    </source>
</reference>
<dbReference type="OrthoDB" id="2336090at2759"/>
<dbReference type="AlphaFoldDB" id="A0A3N4KFP2"/>
<keyword evidence="1 4" id="KW-0378">Hydrolase</keyword>
<dbReference type="Pfam" id="PF07859">
    <property type="entry name" value="Abhydrolase_3"/>
    <property type="match status" value="2"/>
</dbReference>
<keyword evidence="5" id="KW-1185">Reference proteome</keyword>
<protein>
    <submittedName>
        <fullName evidence="4">Alpha/beta-hydrolase</fullName>
    </submittedName>
</protein>
<dbReference type="InterPro" id="IPR050300">
    <property type="entry name" value="GDXG_lipolytic_enzyme"/>
</dbReference>
<dbReference type="GO" id="GO:0016787">
    <property type="term" value="F:hydrolase activity"/>
    <property type="evidence" value="ECO:0007669"/>
    <property type="project" value="UniProtKB-KW"/>
</dbReference>
<proteinExistence type="predicted"/>
<sequence>MPFNTFSVAAATTPTVIATALAHYLDRNSLKGTPRSSLSYHEGVELIKKFMEYASNHTVEQFQAFTSQYVPHPISVHVEITTIPLECLDKSAQHVIDQLGPDGVEKVGGKAWWRWRPKELSAEWIEMRKDYWHRTRHPERPPRTMLYVHGGAYFFGSVDEHRYQLQRHARKLQARVFAPRYRLAPQFPFPCGLYDVLACYLYLISQQPPGTIVLAGDSAGGGMILSMMIILRDQGVPLPAGAVLISPWVDLCHSFPSLVQENKHDFIPPHGFLQKPSLAWPPPTMDDIEAAKLGITLSNPTSPPVGFEMVSEQIVDPKVPVKPSRRNTSIAIDGKTIILKDQIQMYTTNDLMSHPLVSPILQGSLGGLPPLLVLTGGGEVLRDEQIYLAHKAANPATYPTWEGHLADDQTGRQKASVDKWPPTKVWLQIYDDCCHVTPTLSFTRPAKFMYRAIAHFGAWALTNATHTKIEVVEDDDISIISSSDSANFDESEDDNSTTEPTGHKLQQRGTIRDADSTNVPPFEKNMIRQQIDRHGRIFDLPPPSEFLALQMKPEEIGVIKETPVRRWMAAKEKWDTKFAAAKKEVQRRRAKELASEFVGTREGERPPPSAAAGRIRKDDVLVESEKKKPSLGLKWWSSMGYSHDEKTMAREKKAMGGQNDSNTEMTKDSGEAVVSET</sequence>
<dbReference type="PANTHER" id="PTHR48081:SF19">
    <property type="entry name" value="AB HYDROLASE SUPERFAMILY PROTEIN C4A8.06C"/>
    <property type="match status" value="1"/>
</dbReference>
<gene>
    <name evidence="4" type="ORF">P167DRAFT_538439</name>
</gene>
<feature type="compositionally biased region" description="Acidic residues" evidence="2">
    <location>
        <begin position="487"/>
        <end position="496"/>
    </location>
</feature>
<feature type="domain" description="Alpha/beta hydrolase fold-3" evidence="3">
    <location>
        <begin position="145"/>
        <end position="264"/>
    </location>
</feature>
<organism evidence="4 5">
    <name type="scientific">Morchella conica CCBAS932</name>
    <dbReference type="NCBI Taxonomy" id="1392247"/>
    <lineage>
        <taxon>Eukaryota</taxon>
        <taxon>Fungi</taxon>
        <taxon>Dikarya</taxon>
        <taxon>Ascomycota</taxon>
        <taxon>Pezizomycotina</taxon>
        <taxon>Pezizomycetes</taxon>
        <taxon>Pezizales</taxon>
        <taxon>Morchellaceae</taxon>
        <taxon>Morchella</taxon>
    </lineage>
</organism>